<gene>
    <name evidence="3" type="ORF">SAMN04489725_104229</name>
</gene>
<evidence type="ECO:0000256" key="1">
    <source>
        <dbReference type="ARBA" id="ARBA00023239"/>
    </source>
</evidence>
<dbReference type="GO" id="GO:0019748">
    <property type="term" value="P:secondary metabolic process"/>
    <property type="evidence" value="ECO:0007669"/>
    <property type="project" value="TreeGrafter"/>
</dbReference>
<dbReference type="AlphaFoldDB" id="A0A1H2STG8"/>
<evidence type="ECO:0000313" key="4">
    <source>
        <dbReference type="Proteomes" id="UP000182589"/>
    </source>
</evidence>
<protein>
    <submittedName>
        <fullName evidence="3">Aminocarboxymuconate-semialdehyde decarboxylase</fullName>
    </submittedName>
</protein>
<keyword evidence="4" id="KW-1185">Reference proteome</keyword>
<dbReference type="InterPro" id="IPR032465">
    <property type="entry name" value="ACMSD"/>
</dbReference>
<accession>A0A1H2STG8</accession>
<dbReference type="InterPro" id="IPR006680">
    <property type="entry name" value="Amidohydro-rel"/>
</dbReference>
<dbReference type="GO" id="GO:0016787">
    <property type="term" value="F:hydrolase activity"/>
    <property type="evidence" value="ECO:0007669"/>
    <property type="project" value="InterPro"/>
</dbReference>
<name>A0A1H2STG8_9BACL</name>
<keyword evidence="1" id="KW-0456">Lyase</keyword>
<dbReference type="GO" id="GO:0005829">
    <property type="term" value="C:cytosol"/>
    <property type="evidence" value="ECO:0007669"/>
    <property type="project" value="TreeGrafter"/>
</dbReference>
<reference evidence="4" key="1">
    <citation type="submission" date="2016-10" db="EMBL/GenBank/DDBJ databases">
        <authorList>
            <person name="Varghese N."/>
        </authorList>
    </citation>
    <scope>NUCLEOTIDE SEQUENCE [LARGE SCALE GENOMIC DNA]</scope>
    <source>
        <strain evidence="4">DSM 12489</strain>
    </source>
</reference>
<dbReference type="SUPFAM" id="SSF51556">
    <property type="entry name" value="Metallo-dependent hydrolases"/>
    <property type="match status" value="1"/>
</dbReference>
<dbReference type="InterPro" id="IPR032466">
    <property type="entry name" value="Metal_Hydrolase"/>
</dbReference>
<dbReference type="GO" id="GO:0016831">
    <property type="term" value="F:carboxy-lyase activity"/>
    <property type="evidence" value="ECO:0007669"/>
    <property type="project" value="InterPro"/>
</dbReference>
<feature type="domain" description="Amidohydrolase-related" evidence="2">
    <location>
        <begin position="2"/>
        <end position="300"/>
    </location>
</feature>
<proteinExistence type="predicted"/>
<dbReference type="STRING" id="89784.SAMN04489725_104229"/>
<dbReference type="RefSeq" id="WP_074692431.1">
    <property type="nucleotide sequence ID" value="NZ_FNOJ01000004.1"/>
</dbReference>
<dbReference type="PANTHER" id="PTHR21240:SF28">
    <property type="entry name" value="ISO-OROTATE DECARBOXYLASE (EUROFUNG)"/>
    <property type="match status" value="1"/>
</dbReference>
<evidence type="ECO:0000259" key="2">
    <source>
        <dbReference type="Pfam" id="PF04909"/>
    </source>
</evidence>
<dbReference type="Proteomes" id="UP000182589">
    <property type="component" value="Unassembled WGS sequence"/>
</dbReference>
<dbReference type="Gene3D" id="3.20.20.140">
    <property type="entry name" value="Metal-dependent hydrolases"/>
    <property type="match status" value="1"/>
</dbReference>
<evidence type="ECO:0000313" key="3">
    <source>
        <dbReference type="EMBL" id="SDW34755.1"/>
    </source>
</evidence>
<dbReference type="EMBL" id="FNOJ01000004">
    <property type="protein sequence ID" value="SDW34755.1"/>
    <property type="molecule type" value="Genomic_DNA"/>
</dbReference>
<organism evidence="3 4">
    <name type="scientific">Alicyclobacillus hesperidum</name>
    <dbReference type="NCBI Taxonomy" id="89784"/>
    <lineage>
        <taxon>Bacteria</taxon>
        <taxon>Bacillati</taxon>
        <taxon>Bacillota</taxon>
        <taxon>Bacilli</taxon>
        <taxon>Bacillales</taxon>
        <taxon>Alicyclobacillaceae</taxon>
        <taxon>Alicyclobacillus</taxon>
    </lineage>
</organism>
<sequence>MYDVHSHFIPHEVLDWLKTNSTIDAVWEQRVPDKEPFLTVGGKWSFELKRAFYDLDIYLADQSANGIQHTLVSPVPQLFLYEVEPEVTKQLAAIYNEALACVVASHRTHLSALATLPLNDPDAACHELEKAMTRGLKGAIVGPGVSDIPLSDERFAELWSVADRLGAIVFIHPLLNTDKRIQRLMMPNLIGVPWETTISALDLILGGILDRYPNMRVLLAHGGGFLPYQLGRLNKGYEVWPQIKARLNDEPASYMRRFWYDSVLWSAEALQLLCSVAGKERVLPGSDYPFDLQAWPPIECDEGAVRNLLGLTHA</sequence>
<dbReference type="PANTHER" id="PTHR21240">
    <property type="entry name" value="2-AMINO-3-CARBOXYLMUCONATE-6-SEMIALDEHYDE DECARBOXYLASE"/>
    <property type="match status" value="1"/>
</dbReference>
<dbReference type="Pfam" id="PF04909">
    <property type="entry name" value="Amidohydro_2"/>
    <property type="match status" value="1"/>
</dbReference>